<protein>
    <submittedName>
        <fullName evidence="4">Site-specific tyrosine recombinase XerC</fullName>
    </submittedName>
</protein>
<evidence type="ECO:0000313" key="5">
    <source>
        <dbReference type="Proteomes" id="UP000318437"/>
    </source>
</evidence>
<dbReference type="Pfam" id="PF00589">
    <property type="entry name" value="Phage_integrase"/>
    <property type="match status" value="1"/>
</dbReference>
<dbReference type="AlphaFoldDB" id="A0A5C6CHK0"/>
<feature type="compositionally biased region" description="Polar residues" evidence="2">
    <location>
        <begin position="295"/>
        <end position="308"/>
    </location>
</feature>
<dbReference type="GO" id="GO:0003677">
    <property type="term" value="F:DNA binding"/>
    <property type="evidence" value="ECO:0007669"/>
    <property type="project" value="InterPro"/>
</dbReference>
<dbReference type="EMBL" id="SJPS01000006">
    <property type="protein sequence ID" value="TWU23838.1"/>
    <property type="molecule type" value="Genomic_DNA"/>
</dbReference>
<dbReference type="RefSeq" id="WP_146452310.1">
    <property type="nucleotide sequence ID" value="NZ_SJPS01000006.1"/>
</dbReference>
<keyword evidence="5" id="KW-1185">Reference proteome</keyword>
<feature type="domain" description="Tyr recombinase" evidence="3">
    <location>
        <begin position="181"/>
        <end position="416"/>
    </location>
</feature>
<evidence type="ECO:0000256" key="1">
    <source>
        <dbReference type="ARBA" id="ARBA00023172"/>
    </source>
</evidence>
<dbReference type="InterPro" id="IPR013762">
    <property type="entry name" value="Integrase-like_cat_sf"/>
</dbReference>
<dbReference type="InterPro" id="IPR011010">
    <property type="entry name" value="DNA_brk_join_enz"/>
</dbReference>
<keyword evidence="1" id="KW-0233">DNA recombination</keyword>
<reference evidence="4 5" key="1">
    <citation type="submission" date="2019-02" db="EMBL/GenBank/DDBJ databases">
        <title>Deep-cultivation of Planctomycetes and their phenomic and genomic characterization uncovers novel biology.</title>
        <authorList>
            <person name="Wiegand S."/>
            <person name="Jogler M."/>
            <person name="Boedeker C."/>
            <person name="Pinto D."/>
            <person name="Vollmers J."/>
            <person name="Rivas-Marin E."/>
            <person name="Kohn T."/>
            <person name="Peeters S.H."/>
            <person name="Heuer A."/>
            <person name="Rast P."/>
            <person name="Oberbeckmann S."/>
            <person name="Bunk B."/>
            <person name="Jeske O."/>
            <person name="Meyerdierks A."/>
            <person name="Storesund J.E."/>
            <person name="Kallscheuer N."/>
            <person name="Luecker S."/>
            <person name="Lage O.M."/>
            <person name="Pohl T."/>
            <person name="Merkel B.J."/>
            <person name="Hornburger P."/>
            <person name="Mueller R.-W."/>
            <person name="Bruemmer F."/>
            <person name="Labrenz M."/>
            <person name="Spormann A.M."/>
            <person name="Op Den Camp H."/>
            <person name="Overmann J."/>
            <person name="Amann R."/>
            <person name="Jetten M.S.M."/>
            <person name="Mascher T."/>
            <person name="Medema M.H."/>
            <person name="Devos D.P."/>
            <person name="Kaster A.-K."/>
            <person name="Ovreas L."/>
            <person name="Rohde M."/>
            <person name="Galperin M.Y."/>
            <person name="Jogler C."/>
        </authorList>
    </citation>
    <scope>NUCLEOTIDE SEQUENCE [LARGE SCALE GENOMIC DNA]</scope>
    <source>
        <strain evidence="4 5">Pla144</strain>
    </source>
</reference>
<dbReference type="InterPro" id="IPR050090">
    <property type="entry name" value="Tyrosine_recombinase_XerCD"/>
</dbReference>
<dbReference type="PROSITE" id="PS51898">
    <property type="entry name" value="TYR_RECOMBINASE"/>
    <property type="match status" value="1"/>
</dbReference>
<feature type="region of interest" description="Disordered" evidence="2">
    <location>
        <begin position="295"/>
        <end position="319"/>
    </location>
</feature>
<dbReference type="GO" id="GO:0006310">
    <property type="term" value="P:DNA recombination"/>
    <property type="evidence" value="ECO:0007669"/>
    <property type="project" value="UniProtKB-KW"/>
</dbReference>
<dbReference type="SUPFAM" id="SSF56349">
    <property type="entry name" value="DNA breaking-rejoining enzymes"/>
    <property type="match status" value="1"/>
</dbReference>
<accession>A0A5C6CHK0</accession>
<dbReference type="InterPro" id="IPR002104">
    <property type="entry name" value="Integrase_catalytic"/>
</dbReference>
<dbReference type="Gene3D" id="1.10.443.10">
    <property type="entry name" value="Intergrase catalytic core"/>
    <property type="match status" value="1"/>
</dbReference>
<organism evidence="4 5">
    <name type="scientific">Bythopirellula polymerisocia</name>
    <dbReference type="NCBI Taxonomy" id="2528003"/>
    <lineage>
        <taxon>Bacteria</taxon>
        <taxon>Pseudomonadati</taxon>
        <taxon>Planctomycetota</taxon>
        <taxon>Planctomycetia</taxon>
        <taxon>Pirellulales</taxon>
        <taxon>Lacipirellulaceae</taxon>
        <taxon>Bythopirellula</taxon>
    </lineage>
</organism>
<dbReference type="Proteomes" id="UP000318437">
    <property type="component" value="Unassembled WGS sequence"/>
</dbReference>
<dbReference type="GO" id="GO:0015074">
    <property type="term" value="P:DNA integration"/>
    <property type="evidence" value="ECO:0007669"/>
    <property type="project" value="InterPro"/>
</dbReference>
<gene>
    <name evidence="4" type="ORF">Pla144_40150</name>
</gene>
<evidence type="ECO:0000256" key="2">
    <source>
        <dbReference type="SAM" id="MobiDB-lite"/>
    </source>
</evidence>
<proteinExistence type="predicted"/>
<evidence type="ECO:0000313" key="4">
    <source>
        <dbReference type="EMBL" id="TWU23838.1"/>
    </source>
</evidence>
<name>A0A5C6CHK0_9BACT</name>
<dbReference type="OrthoDB" id="254233at2"/>
<dbReference type="PANTHER" id="PTHR30349">
    <property type="entry name" value="PHAGE INTEGRASE-RELATED"/>
    <property type="match status" value="1"/>
</dbReference>
<comment type="caution">
    <text evidence="4">The sequence shown here is derived from an EMBL/GenBank/DDBJ whole genome shotgun (WGS) entry which is preliminary data.</text>
</comment>
<dbReference type="PANTHER" id="PTHR30349:SF64">
    <property type="entry name" value="PROPHAGE INTEGRASE INTD-RELATED"/>
    <property type="match status" value="1"/>
</dbReference>
<sequence>MSNAFSLRVPAYGRHKPTGQARVQIDGRTIYLGKYGSQESREAYHRITKEWVRNGGTLPHSTDITTVGEAMVAYLRFAKGYYRKNGKVTREYEAIRGCCRIINPLYGRSPAAEFGPLRLKTVRQEMIRAGHSRKYVNKNVGRIVRMFKWAAAEELLPASVPQALSMVAGLRQGRTEAPECPPVPPVDDAIVEATLEHLPALVADMVRLQRLTGMRPSELCILRPCDLDRSGTIWIYRPESHKTEHHGRDRLVLIGPRSQAVLLRYLARDSQCYCFRPVDSEAKRRAQAQIDRQTPLTCGNLPGTNRVSNPKKKAGERYTTGSFRRAIHRACDKAFPHPQLGSKVWAEMSDSQIDEVKKWQSFQRWSPNQLRHSAATEVRREFGLEAAQIILGHSQANVTEVYAERDLAVGLRVAAKIG</sequence>
<evidence type="ECO:0000259" key="3">
    <source>
        <dbReference type="PROSITE" id="PS51898"/>
    </source>
</evidence>